<evidence type="ECO:0000256" key="1">
    <source>
        <dbReference type="ARBA" id="ARBA00023015"/>
    </source>
</evidence>
<proteinExistence type="predicted"/>
<name>A0ABP6DAY6_9ACTN</name>
<dbReference type="PROSITE" id="PS50977">
    <property type="entry name" value="HTH_TETR_2"/>
    <property type="match status" value="1"/>
</dbReference>
<dbReference type="InterPro" id="IPR009057">
    <property type="entry name" value="Homeodomain-like_sf"/>
</dbReference>
<feature type="domain" description="HTH tetR-type" evidence="5">
    <location>
        <begin position="36"/>
        <end position="96"/>
    </location>
</feature>
<keyword evidence="7" id="KW-1185">Reference proteome</keyword>
<dbReference type="EMBL" id="BAAARJ010000038">
    <property type="protein sequence ID" value="GAA2640201.1"/>
    <property type="molecule type" value="Genomic_DNA"/>
</dbReference>
<keyword evidence="2 4" id="KW-0238">DNA-binding</keyword>
<gene>
    <name evidence="6" type="ORF">GCM10009863_66670</name>
</gene>
<dbReference type="PANTHER" id="PTHR30055:SF234">
    <property type="entry name" value="HTH-TYPE TRANSCRIPTIONAL REGULATOR BETI"/>
    <property type="match status" value="1"/>
</dbReference>
<sequence>MAFALLEHTHSLGALARVLAMTTSEQPATLRERKKQRTRRALADTAVTLFGERGFDGTPLDALLEQVEVSRRTFFRNYRSKEDVALTAVKQLWSAYLQALDSTVKAGPLADVLLSAMLATLERMDDDWYRRFPPTLRLIADSPALDGHSLRHCHEVQAEIAHRLDGPNPFELRLLIEFFVAAWHSALDAWLPDCRPGELPDLVRESCASMRSALALEA</sequence>
<keyword evidence="3" id="KW-0804">Transcription</keyword>
<evidence type="ECO:0000256" key="2">
    <source>
        <dbReference type="ARBA" id="ARBA00023125"/>
    </source>
</evidence>
<dbReference type="SUPFAM" id="SSF46689">
    <property type="entry name" value="Homeodomain-like"/>
    <property type="match status" value="1"/>
</dbReference>
<accession>A0ABP6DAY6</accession>
<dbReference type="InterPro" id="IPR050109">
    <property type="entry name" value="HTH-type_TetR-like_transc_reg"/>
</dbReference>
<comment type="caution">
    <text evidence="6">The sequence shown here is derived from an EMBL/GenBank/DDBJ whole genome shotgun (WGS) entry which is preliminary data.</text>
</comment>
<dbReference type="Gene3D" id="1.10.10.60">
    <property type="entry name" value="Homeodomain-like"/>
    <property type="match status" value="1"/>
</dbReference>
<evidence type="ECO:0000313" key="6">
    <source>
        <dbReference type="EMBL" id="GAA2640201.1"/>
    </source>
</evidence>
<reference evidence="7" key="1">
    <citation type="journal article" date="2019" name="Int. J. Syst. Evol. Microbiol.">
        <title>The Global Catalogue of Microorganisms (GCM) 10K type strain sequencing project: providing services to taxonomists for standard genome sequencing and annotation.</title>
        <authorList>
            <consortium name="The Broad Institute Genomics Platform"/>
            <consortium name="The Broad Institute Genome Sequencing Center for Infectious Disease"/>
            <person name="Wu L."/>
            <person name="Ma J."/>
        </authorList>
    </citation>
    <scope>NUCLEOTIDE SEQUENCE [LARGE SCALE GENOMIC DNA]</scope>
    <source>
        <strain evidence="7">JCM 16373</strain>
    </source>
</reference>
<evidence type="ECO:0000256" key="3">
    <source>
        <dbReference type="ARBA" id="ARBA00023163"/>
    </source>
</evidence>
<dbReference type="Proteomes" id="UP001501447">
    <property type="component" value="Unassembled WGS sequence"/>
</dbReference>
<evidence type="ECO:0000259" key="5">
    <source>
        <dbReference type="PROSITE" id="PS50977"/>
    </source>
</evidence>
<dbReference type="Pfam" id="PF00440">
    <property type="entry name" value="TetR_N"/>
    <property type="match status" value="1"/>
</dbReference>
<keyword evidence="1" id="KW-0805">Transcription regulation</keyword>
<feature type="DNA-binding region" description="H-T-H motif" evidence="4">
    <location>
        <begin position="59"/>
        <end position="78"/>
    </location>
</feature>
<evidence type="ECO:0000313" key="7">
    <source>
        <dbReference type="Proteomes" id="UP001501447"/>
    </source>
</evidence>
<dbReference type="InterPro" id="IPR041347">
    <property type="entry name" value="MftR_C"/>
</dbReference>
<protein>
    <recommendedName>
        <fullName evidence="5">HTH tetR-type domain-containing protein</fullName>
    </recommendedName>
</protein>
<evidence type="ECO:0000256" key="4">
    <source>
        <dbReference type="PROSITE-ProRule" id="PRU00335"/>
    </source>
</evidence>
<dbReference type="Gene3D" id="1.10.357.10">
    <property type="entry name" value="Tetracycline Repressor, domain 2"/>
    <property type="match status" value="1"/>
</dbReference>
<dbReference type="PANTHER" id="PTHR30055">
    <property type="entry name" value="HTH-TYPE TRANSCRIPTIONAL REGULATOR RUTR"/>
    <property type="match status" value="1"/>
</dbReference>
<organism evidence="6 7">
    <name type="scientific">Streptomyces axinellae</name>
    <dbReference type="NCBI Taxonomy" id="552788"/>
    <lineage>
        <taxon>Bacteria</taxon>
        <taxon>Bacillati</taxon>
        <taxon>Actinomycetota</taxon>
        <taxon>Actinomycetes</taxon>
        <taxon>Kitasatosporales</taxon>
        <taxon>Streptomycetaceae</taxon>
        <taxon>Streptomyces</taxon>
    </lineage>
</organism>
<dbReference type="Pfam" id="PF17754">
    <property type="entry name" value="TetR_C_14"/>
    <property type="match status" value="1"/>
</dbReference>
<dbReference type="InterPro" id="IPR001647">
    <property type="entry name" value="HTH_TetR"/>
</dbReference>